<evidence type="ECO:0000313" key="2">
    <source>
        <dbReference type="Proteomes" id="UP000624703"/>
    </source>
</evidence>
<keyword evidence="2" id="KW-1185">Reference proteome</keyword>
<dbReference type="Proteomes" id="UP000624703">
    <property type="component" value="Unassembled WGS sequence"/>
</dbReference>
<gene>
    <name evidence="1" type="ORF">JIN82_14850</name>
</gene>
<name>A0A8J7MGE9_9BACT</name>
<dbReference type="InterPro" id="IPR008979">
    <property type="entry name" value="Galactose-bd-like_sf"/>
</dbReference>
<dbReference type="Gene3D" id="2.60.120.260">
    <property type="entry name" value="Galactose-binding domain-like"/>
    <property type="match status" value="1"/>
</dbReference>
<accession>A0A8J7MGE9</accession>
<protein>
    <recommendedName>
        <fullName evidence="3">F5/8 type C domain-containing protein</fullName>
    </recommendedName>
</protein>
<dbReference type="AlphaFoldDB" id="A0A8J7MGE9"/>
<reference evidence="1" key="1">
    <citation type="submission" date="2021-01" db="EMBL/GenBank/DDBJ databases">
        <title>Modified the classification status of verrucomicrobia.</title>
        <authorList>
            <person name="Feng X."/>
        </authorList>
    </citation>
    <scope>NUCLEOTIDE SEQUENCE</scope>
    <source>
        <strain evidence="1">_KCTC 22039</strain>
    </source>
</reference>
<evidence type="ECO:0000313" key="1">
    <source>
        <dbReference type="EMBL" id="MBK1792440.1"/>
    </source>
</evidence>
<sequence length="184" mass="20430">MIEGTPAPGTMDLDLPILMSFPEFLVPEDSVILSAGKPVTSSDSDPIIGELSYLTDGDKESGEGYFVELMPGTQWVQVDLEQSAEIYALVLWHFHSQERVYHDVIIQASNDPEFKSGVTTLFNNDYDNSSQLGKGHDSAYMESHYGLLVDGKGTEARYIRCYSNGNTANEMNHYIELEVHGLSK</sequence>
<evidence type="ECO:0008006" key="3">
    <source>
        <dbReference type="Google" id="ProtNLM"/>
    </source>
</evidence>
<dbReference type="SUPFAM" id="SSF49785">
    <property type="entry name" value="Galactose-binding domain-like"/>
    <property type="match status" value="1"/>
</dbReference>
<proteinExistence type="predicted"/>
<dbReference type="EMBL" id="JAENIM010000045">
    <property type="protein sequence ID" value="MBK1792440.1"/>
    <property type="molecule type" value="Genomic_DNA"/>
</dbReference>
<comment type="caution">
    <text evidence="1">The sequence shown here is derived from an EMBL/GenBank/DDBJ whole genome shotgun (WGS) entry which is preliminary data.</text>
</comment>
<organism evidence="1 2">
    <name type="scientific">Persicirhabdus sediminis</name>
    <dbReference type="NCBI Taxonomy" id="454144"/>
    <lineage>
        <taxon>Bacteria</taxon>
        <taxon>Pseudomonadati</taxon>
        <taxon>Verrucomicrobiota</taxon>
        <taxon>Verrucomicrobiia</taxon>
        <taxon>Verrucomicrobiales</taxon>
        <taxon>Verrucomicrobiaceae</taxon>
        <taxon>Persicirhabdus</taxon>
    </lineage>
</organism>